<evidence type="ECO:0000313" key="8">
    <source>
        <dbReference type="Proteomes" id="UP000646827"/>
    </source>
</evidence>
<dbReference type="SMART" id="SM00049">
    <property type="entry name" value="DEP"/>
    <property type="match status" value="1"/>
</dbReference>
<feature type="domain" description="DEP" evidence="5">
    <location>
        <begin position="159"/>
        <end position="244"/>
    </location>
</feature>
<keyword evidence="2" id="KW-0344">Guanine-nucleotide releasing factor</keyword>
<dbReference type="InterPro" id="IPR000591">
    <property type="entry name" value="DEP_dom"/>
</dbReference>
<name>A0A8H7VIP7_9FUNG</name>
<evidence type="ECO:0000259" key="5">
    <source>
        <dbReference type="PROSITE" id="PS50186"/>
    </source>
</evidence>
<dbReference type="SUPFAM" id="SSF46785">
    <property type="entry name" value="Winged helix' DNA-binding domain"/>
    <property type="match status" value="1"/>
</dbReference>
<evidence type="ECO:0000256" key="2">
    <source>
        <dbReference type="ARBA" id="ARBA00022658"/>
    </source>
</evidence>
<dbReference type="InterPro" id="IPR041675">
    <property type="entry name" value="PH_5"/>
</dbReference>
<dbReference type="PANTHER" id="PTHR46572:SF1">
    <property type="entry name" value="RHO1 GUANINE NUCLEOTIDE EXCHANGE FACTOR TUS1"/>
    <property type="match status" value="1"/>
</dbReference>
<dbReference type="PROSITE" id="PS50219">
    <property type="entry name" value="CNH"/>
    <property type="match status" value="1"/>
</dbReference>
<dbReference type="CDD" id="cd00160">
    <property type="entry name" value="RhoGEF"/>
    <property type="match status" value="1"/>
</dbReference>
<dbReference type="InterPro" id="IPR011993">
    <property type="entry name" value="PH-like_dom_sf"/>
</dbReference>
<dbReference type="Gene3D" id="1.10.10.10">
    <property type="entry name" value="Winged helix-like DNA-binding domain superfamily/Winged helix DNA-binding domain"/>
    <property type="match status" value="1"/>
</dbReference>
<dbReference type="PROSITE" id="PS50186">
    <property type="entry name" value="DEP"/>
    <property type="match status" value="1"/>
</dbReference>
<evidence type="ECO:0000256" key="3">
    <source>
        <dbReference type="SAM" id="MobiDB-lite"/>
    </source>
</evidence>
<evidence type="ECO:0000256" key="1">
    <source>
        <dbReference type="ARBA" id="ARBA00022553"/>
    </source>
</evidence>
<dbReference type="PANTHER" id="PTHR46572">
    <property type="entry name" value="RHO1 GDP-GTP EXCHANGE PROTEIN 1-RELATED"/>
    <property type="match status" value="1"/>
</dbReference>
<evidence type="ECO:0000259" key="4">
    <source>
        <dbReference type="PROSITE" id="PS50010"/>
    </source>
</evidence>
<dbReference type="Pfam" id="PF00780">
    <property type="entry name" value="CNH"/>
    <property type="match status" value="1"/>
</dbReference>
<evidence type="ECO:0000313" key="7">
    <source>
        <dbReference type="EMBL" id="KAG2222005.1"/>
    </source>
</evidence>
<dbReference type="InterPro" id="IPR001180">
    <property type="entry name" value="CNH_dom"/>
</dbReference>
<dbReference type="Gene3D" id="2.30.29.30">
    <property type="entry name" value="Pleckstrin-homology domain (PH domain)/Phosphotyrosine-binding domain (PTB)"/>
    <property type="match status" value="1"/>
</dbReference>
<feature type="compositionally biased region" description="Acidic residues" evidence="3">
    <location>
        <begin position="297"/>
        <end position="316"/>
    </location>
</feature>
<dbReference type="InterPro" id="IPR036388">
    <property type="entry name" value="WH-like_DNA-bd_sf"/>
</dbReference>
<dbReference type="OrthoDB" id="2272012at2759"/>
<proteinExistence type="predicted"/>
<protein>
    <submittedName>
        <fullName evidence="7">Uncharacterized protein</fullName>
    </submittedName>
</protein>
<reference evidence="7 8" key="1">
    <citation type="submission" date="2020-12" db="EMBL/GenBank/DDBJ databases">
        <title>Metabolic potential, ecology and presence of endohyphal bacteria is reflected in genomic diversity of Mucoromycotina.</title>
        <authorList>
            <person name="Muszewska A."/>
            <person name="Okrasinska A."/>
            <person name="Steczkiewicz K."/>
            <person name="Drgas O."/>
            <person name="Orlowska M."/>
            <person name="Perlinska-Lenart U."/>
            <person name="Aleksandrzak-Piekarczyk T."/>
            <person name="Szatraj K."/>
            <person name="Zielenkiewicz U."/>
            <person name="Pilsyk S."/>
            <person name="Malc E."/>
            <person name="Mieczkowski P."/>
            <person name="Kruszewska J.S."/>
            <person name="Biernat P."/>
            <person name="Pawlowska J."/>
        </authorList>
    </citation>
    <scope>NUCLEOTIDE SEQUENCE [LARGE SCALE GENOMIC DNA]</scope>
    <source>
        <strain evidence="7 8">CBS 142.35</strain>
    </source>
</reference>
<evidence type="ECO:0000259" key="6">
    <source>
        <dbReference type="PROSITE" id="PS50219"/>
    </source>
</evidence>
<feature type="region of interest" description="Disordered" evidence="3">
    <location>
        <begin position="291"/>
        <end position="320"/>
    </location>
</feature>
<gene>
    <name evidence="7" type="ORF">INT45_006705</name>
</gene>
<dbReference type="SUPFAM" id="SSF48065">
    <property type="entry name" value="DBL homology domain (DH-domain)"/>
    <property type="match status" value="1"/>
</dbReference>
<dbReference type="GO" id="GO:0005085">
    <property type="term" value="F:guanyl-nucleotide exchange factor activity"/>
    <property type="evidence" value="ECO:0007669"/>
    <property type="project" value="UniProtKB-KW"/>
</dbReference>
<accession>A0A8H7VIP7</accession>
<feature type="domain" description="CNH" evidence="6">
    <location>
        <begin position="801"/>
        <end position="1108"/>
    </location>
</feature>
<keyword evidence="1" id="KW-0597">Phosphoprotein</keyword>
<dbReference type="InterPro" id="IPR000219">
    <property type="entry name" value="DH_dom"/>
</dbReference>
<comment type="caution">
    <text evidence="7">The sequence shown here is derived from an EMBL/GenBank/DDBJ whole genome shotgun (WGS) entry which is preliminary data.</text>
</comment>
<dbReference type="GO" id="GO:0035556">
    <property type="term" value="P:intracellular signal transduction"/>
    <property type="evidence" value="ECO:0007669"/>
    <property type="project" value="InterPro"/>
</dbReference>
<organism evidence="7 8">
    <name type="scientific">Circinella minor</name>
    <dbReference type="NCBI Taxonomy" id="1195481"/>
    <lineage>
        <taxon>Eukaryota</taxon>
        <taxon>Fungi</taxon>
        <taxon>Fungi incertae sedis</taxon>
        <taxon>Mucoromycota</taxon>
        <taxon>Mucoromycotina</taxon>
        <taxon>Mucoromycetes</taxon>
        <taxon>Mucorales</taxon>
        <taxon>Lichtheimiaceae</taxon>
        <taxon>Circinella</taxon>
    </lineage>
</organism>
<dbReference type="PROSITE" id="PS50010">
    <property type="entry name" value="DH_2"/>
    <property type="match status" value="1"/>
</dbReference>
<dbReference type="Pfam" id="PF00621">
    <property type="entry name" value="RhoGEF"/>
    <property type="match status" value="1"/>
</dbReference>
<keyword evidence="8" id="KW-1185">Reference proteome</keyword>
<dbReference type="InterPro" id="IPR052233">
    <property type="entry name" value="Rho-type_GEFs"/>
</dbReference>
<dbReference type="Pfam" id="PF15405">
    <property type="entry name" value="PH_5"/>
    <property type="match status" value="1"/>
</dbReference>
<dbReference type="Pfam" id="PF00610">
    <property type="entry name" value="DEP"/>
    <property type="match status" value="1"/>
</dbReference>
<dbReference type="AlphaFoldDB" id="A0A8H7VIP7"/>
<sequence>MTFSQTPPSPPTHYFHKDKSETYDEVAAQRKTSARWLSGTNNSLFRALGRRSTTTTSTVTATQAAISQPRHSLQPKTAPLNSIQEEHKGRWEKVIFTEQLESRVIESKSLDFGQSNFNSNSTNATSLTEPQQGVTAGMYDNTIATTTYSAYLSVVARELRKRIVLVDRVKNGIEYKNVFDGREAVDKLVNMINEPKGRNIALRLGRALGAQRFFHDVNYENRLIDTDTEIYQFYDDNEYYSSHSDTSSAILSAGTMTTASSNISDLSSVTMLRDADAIAAAVVAGTTTNVTNFVRNDDDDDDDDDDIPRVEDDDDEHEHAVTTATGIPLPNGIFTDLTHCYVPTCIGRKPCYSFACPKREKLRRRQRPDSIDQRLARSTTHAYLRQQEQQLWSNVVPQHISIAVTQSERKRQETIFELVYTEDDFVKDLEYVNQMWIQPLRKKNIIPVERREKFIEKVFCNIMTIHEVNLRFLSALRVRQKENPMVAQIGDVVLDFVVELEPFLLYGARQHEAKYIVDTERVMNSKFATFAEQTERHPSSYRLELDGYLSKPTARLGRYTLLLDNILKYTPEDEDHPDRINIPKATNIIKEFLTRVNEENGKAKNRFDLDRIGQKLLFRHDKMDLHLSDENRKFIKQVKLRKTASPDASEYHLLLFDHYLVITKIKFINRHERYVVKRKPIPLELLEVTLQGNSPKRASSILPQATTYHNPGMITRPSVDLNRSNTITTLNDPLASTRIGYPITFHHLGRRGSGPITLFASALPILKPWIEQIQFQQALKNQRTPVFELVPAIQRRRFLYDTKVNHLVTFNNGKQYVIGTDVGVFVGHTGPSSKPHKVLSIGKVSQVQVLEEAQLLLVLADRTLWEYSLNVLNNKPDQQPPGRRVQGHVPHFHVGTSLNRKLVCVPRVSTLSSTITLFEPSRPQELLLKNKKFLGKLVRMPASDIHLKKFKDCYVPSEAWAVELSASLMLITCPRGIVMVDLQTSKPQQMLNPSDKSLNFVTDRENDPSRISIRSSSVKHISVFRTPRGDHLVCYDEYAFYIDSKGNRTYKNFRIEFEGTPEAYAFSYPYVIAFDPNFIEVHNVINGELEQIIRGRDIQCISNGHKTEKPYIFGVMSDSDDATFQYIFQLQPVFKDSLLNNTSSLL</sequence>
<dbReference type="InterPro" id="IPR035899">
    <property type="entry name" value="DBL_dom_sf"/>
</dbReference>
<dbReference type="Gene3D" id="1.20.900.10">
    <property type="entry name" value="Dbl homology (DH) domain"/>
    <property type="match status" value="1"/>
</dbReference>
<dbReference type="SMART" id="SM00325">
    <property type="entry name" value="RhoGEF"/>
    <property type="match status" value="1"/>
</dbReference>
<dbReference type="Proteomes" id="UP000646827">
    <property type="component" value="Unassembled WGS sequence"/>
</dbReference>
<dbReference type="InterPro" id="IPR036390">
    <property type="entry name" value="WH_DNA-bd_sf"/>
</dbReference>
<dbReference type="SMART" id="SM00036">
    <property type="entry name" value="CNH"/>
    <property type="match status" value="1"/>
</dbReference>
<feature type="domain" description="DH" evidence="4">
    <location>
        <begin position="410"/>
        <end position="599"/>
    </location>
</feature>
<dbReference type="EMBL" id="JAEPRB010000094">
    <property type="protein sequence ID" value="KAG2222005.1"/>
    <property type="molecule type" value="Genomic_DNA"/>
</dbReference>